<dbReference type="EMBL" id="KZ826391">
    <property type="protein sequence ID" value="PYI02666.1"/>
    <property type="molecule type" value="Genomic_DNA"/>
</dbReference>
<proteinExistence type="predicted"/>
<dbReference type="Proteomes" id="UP000248423">
    <property type="component" value="Unassembled WGS sequence"/>
</dbReference>
<dbReference type="VEuPathDB" id="FungiDB:BO78DRAFT_453386"/>
<evidence type="ECO:0000313" key="2">
    <source>
        <dbReference type="Proteomes" id="UP000248423"/>
    </source>
</evidence>
<dbReference type="GO" id="GO:0008171">
    <property type="term" value="F:O-methyltransferase activity"/>
    <property type="evidence" value="ECO:0007669"/>
    <property type="project" value="TreeGrafter"/>
</dbReference>
<evidence type="ECO:0000313" key="1">
    <source>
        <dbReference type="EMBL" id="PYI02666.1"/>
    </source>
</evidence>
<dbReference type="InterPro" id="IPR029063">
    <property type="entry name" value="SAM-dependent_MTases_sf"/>
</dbReference>
<dbReference type="AlphaFoldDB" id="A0A319DY15"/>
<dbReference type="OrthoDB" id="186626at2759"/>
<dbReference type="PANTHER" id="PTHR43836">
    <property type="entry name" value="CATECHOL O-METHYLTRANSFERASE 1-RELATED"/>
    <property type="match status" value="1"/>
</dbReference>
<accession>A0A319DY15</accession>
<dbReference type="PANTHER" id="PTHR43836:SF2">
    <property type="entry name" value="CATECHOL O-METHYLTRANSFERASE 1-RELATED"/>
    <property type="match status" value="1"/>
</dbReference>
<sequence length="72" mass="7946">MAAVAAQLADLTGLMDLVRVVVGREAYLADLWLLEELGVLRGQSVMVADNVIMPGVSRHLEWVRAETREKRG</sequence>
<name>A0A319DY15_ASPSB</name>
<gene>
    <name evidence="1" type="ORF">BO78DRAFT_453386</name>
</gene>
<dbReference type="STRING" id="1448318.A0A319DY15"/>
<keyword evidence="2" id="KW-1185">Reference proteome</keyword>
<protein>
    <submittedName>
        <fullName evidence="1">Uncharacterized protein</fullName>
    </submittedName>
</protein>
<dbReference type="Gene3D" id="3.40.50.150">
    <property type="entry name" value="Vaccinia Virus protein VP39"/>
    <property type="match status" value="1"/>
</dbReference>
<reference evidence="1 2" key="1">
    <citation type="submission" date="2018-02" db="EMBL/GenBank/DDBJ databases">
        <title>The genomes of Aspergillus section Nigri reveals drivers in fungal speciation.</title>
        <authorList>
            <consortium name="DOE Joint Genome Institute"/>
            <person name="Vesth T.C."/>
            <person name="Nybo J."/>
            <person name="Theobald S."/>
            <person name="Brandl J."/>
            <person name="Frisvad J.C."/>
            <person name="Nielsen K.F."/>
            <person name="Lyhne E.K."/>
            <person name="Kogle M.E."/>
            <person name="Kuo A."/>
            <person name="Riley R."/>
            <person name="Clum A."/>
            <person name="Nolan M."/>
            <person name="Lipzen A."/>
            <person name="Salamov A."/>
            <person name="Henrissat B."/>
            <person name="Wiebenga A."/>
            <person name="De vries R.P."/>
            <person name="Grigoriev I.V."/>
            <person name="Mortensen U.H."/>
            <person name="Andersen M.R."/>
            <person name="Baker S.E."/>
        </authorList>
    </citation>
    <scope>NUCLEOTIDE SEQUENCE [LARGE SCALE GENOMIC DNA]</scope>
    <source>
        <strain evidence="1 2">CBS 121057</strain>
    </source>
</reference>
<organism evidence="1 2">
    <name type="scientific">Aspergillus sclerotiicarbonarius (strain CBS 121057 / IBT 28362)</name>
    <dbReference type="NCBI Taxonomy" id="1448318"/>
    <lineage>
        <taxon>Eukaryota</taxon>
        <taxon>Fungi</taxon>
        <taxon>Dikarya</taxon>
        <taxon>Ascomycota</taxon>
        <taxon>Pezizomycotina</taxon>
        <taxon>Eurotiomycetes</taxon>
        <taxon>Eurotiomycetidae</taxon>
        <taxon>Eurotiales</taxon>
        <taxon>Aspergillaceae</taxon>
        <taxon>Aspergillus</taxon>
        <taxon>Aspergillus subgen. Circumdati</taxon>
    </lineage>
</organism>